<dbReference type="InterPro" id="IPR044850">
    <property type="entry name" value="WIH1-like"/>
</dbReference>
<gene>
    <name evidence="8" type="primary">LOC102717454</name>
</gene>
<keyword evidence="5" id="KW-0472">Membrane</keyword>
<dbReference type="GO" id="GO:0005886">
    <property type="term" value="C:plasma membrane"/>
    <property type="evidence" value="ECO:0007669"/>
    <property type="project" value="InterPro"/>
</dbReference>
<dbReference type="GeneID" id="102717454"/>
<dbReference type="AlphaFoldDB" id="J3MR74"/>
<dbReference type="PANTHER" id="PTHR31568">
    <property type="entry name" value="RCG49325, ISOFORM CRA_A"/>
    <property type="match status" value="1"/>
</dbReference>
<keyword evidence="3" id="KW-0812">Transmembrane</keyword>
<evidence type="ECO:0000313" key="9">
    <source>
        <dbReference type="Proteomes" id="UP000006038"/>
    </source>
</evidence>
<dbReference type="Pfam" id="PF12734">
    <property type="entry name" value="CYSTM"/>
    <property type="match status" value="1"/>
</dbReference>
<dbReference type="Proteomes" id="UP000006038">
    <property type="component" value="Chromosome 8"/>
</dbReference>
<keyword evidence="9" id="KW-1185">Reference proteome</keyword>
<evidence type="ECO:0000256" key="3">
    <source>
        <dbReference type="ARBA" id="ARBA00022692"/>
    </source>
</evidence>
<reference evidence="8" key="2">
    <citation type="submission" date="2013-04" db="UniProtKB">
        <authorList>
            <consortium name="EnsemblPlants"/>
        </authorList>
    </citation>
    <scope>IDENTIFICATION</scope>
</reference>
<evidence type="ECO:0000256" key="1">
    <source>
        <dbReference type="ARBA" id="ARBA00004167"/>
    </source>
</evidence>
<dbReference type="PANTHER" id="PTHR31568:SF127">
    <property type="entry name" value="CYSTEINE-RICH TRANSMEMBRANE CYSTM DOMAIN-CONTAINING PROTEIN"/>
    <property type="match status" value="1"/>
</dbReference>
<feature type="region of interest" description="Disordered" evidence="6">
    <location>
        <begin position="28"/>
        <end position="62"/>
    </location>
</feature>
<dbReference type="HOGENOM" id="CLU_128451_3_0_1"/>
<dbReference type="eggNOG" id="ENOG502S924">
    <property type="taxonomic scope" value="Eukaryota"/>
</dbReference>
<dbReference type="KEGG" id="obr:102717454"/>
<comment type="subcellular location">
    <subcellularLocation>
        <location evidence="1">Membrane</location>
        <topology evidence="1">Single-pass membrane protein</topology>
    </subcellularLocation>
</comment>
<keyword evidence="4" id="KW-1133">Transmembrane helix</keyword>
<organism evidence="8">
    <name type="scientific">Oryza brachyantha</name>
    <name type="common">malo sina</name>
    <dbReference type="NCBI Taxonomy" id="4533"/>
    <lineage>
        <taxon>Eukaryota</taxon>
        <taxon>Viridiplantae</taxon>
        <taxon>Streptophyta</taxon>
        <taxon>Embryophyta</taxon>
        <taxon>Tracheophyta</taxon>
        <taxon>Spermatophyta</taxon>
        <taxon>Magnoliopsida</taxon>
        <taxon>Liliopsida</taxon>
        <taxon>Poales</taxon>
        <taxon>Poaceae</taxon>
        <taxon>BOP clade</taxon>
        <taxon>Oryzoideae</taxon>
        <taxon>Oryzeae</taxon>
        <taxon>Oryzinae</taxon>
        <taxon>Oryza</taxon>
    </lineage>
</organism>
<accession>J3MR74</accession>
<proteinExistence type="inferred from homology"/>
<dbReference type="RefSeq" id="XP_015696154.1">
    <property type="nucleotide sequence ID" value="XM_015840668.2"/>
</dbReference>
<dbReference type="Gramene" id="OB08G16030.1">
    <property type="protein sequence ID" value="OB08G16030.1"/>
    <property type="gene ID" value="OB08G16030"/>
</dbReference>
<dbReference type="OMA" id="QAYPVYV"/>
<feature type="domain" description="Cysteine-rich transmembrane" evidence="7">
    <location>
        <begin position="33"/>
        <end position="84"/>
    </location>
</feature>
<sequence length="84" mass="8878">MSYQAPPPSTTGYPAQATQQQAYPVYVAPPPAGYPTREQEQYPAGAGAGASETRSRGHGHHHGGGFWRGCCAALCCCCLLDMCF</sequence>
<evidence type="ECO:0000256" key="4">
    <source>
        <dbReference type="ARBA" id="ARBA00022989"/>
    </source>
</evidence>
<dbReference type="InterPro" id="IPR028144">
    <property type="entry name" value="CYSTM_dom"/>
</dbReference>
<reference evidence="8" key="1">
    <citation type="journal article" date="2013" name="Nat. Commun.">
        <title>Whole-genome sequencing of Oryza brachyantha reveals mechanisms underlying Oryza genome evolution.</title>
        <authorList>
            <person name="Chen J."/>
            <person name="Huang Q."/>
            <person name="Gao D."/>
            <person name="Wang J."/>
            <person name="Lang Y."/>
            <person name="Liu T."/>
            <person name="Li B."/>
            <person name="Bai Z."/>
            <person name="Luis Goicoechea J."/>
            <person name="Liang C."/>
            <person name="Chen C."/>
            <person name="Zhang W."/>
            <person name="Sun S."/>
            <person name="Liao Y."/>
            <person name="Zhang X."/>
            <person name="Yang L."/>
            <person name="Song C."/>
            <person name="Wang M."/>
            <person name="Shi J."/>
            <person name="Liu G."/>
            <person name="Liu J."/>
            <person name="Zhou H."/>
            <person name="Zhou W."/>
            <person name="Yu Q."/>
            <person name="An N."/>
            <person name="Chen Y."/>
            <person name="Cai Q."/>
            <person name="Wang B."/>
            <person name="Liu B."/>
            <person name="Min J."/>
            <person name="Huang Y."/>
            <person name="Wu H."/>
            <person name="Li Z."/>
            <person name="Zhang Y."/>
            <person name="Yin Y."/>
            <person name="Song W."/>
            <person name="Jiang J."/>
            <person name="Jackson S.A."/>
            <person name="Wing R.A."/>
            <person name="Wang J."/>
            <person name="Chen M."/>
        </authorList>
    </citation>
    <scope>NUCLEOTIDE SEQUENCE [LARGE SCALE GENOMIC DNA]</scope>
    <source>
        <strain evidence="8">cv. IRGC 101232</strain>
    </source>
</reference>
<protein>
    <recommendedName>
        <fullName evidence="7">Cysteine-rich transmembrane domain-containing protein</fullName>
    </recommendedName>
</protein>
<evidence type="ECO:0000256" key="2">
    <source>
        <dbReference type="ARBA" id="ARBA00009444"/>
    </source>
</evidence>
<comment type="similarity">
    <text evidence="2">Belongs to the CYSTM1 family.</text>
</comment>
<evidence type="ECO:0000313" key="8">
    <source>
        <dbReference type="EnsemblPlants" id="OB08G16030.1"/>
    </source>
</evidence>
<dbReference type="EnsemblPlants" id="OB08G16030.1">
    <property type="protein sequence ID" value="OB08G16030.1"/>
    <property type="gene ID" value="OB08G16030"/>
</dbReference>
<evidence type="ECO:0000259" key="7">
    <source>
        <dbReference type="Pfam" id="PF12734"/>
    </source>
</evidence>
<name>J3MR74_ORYBR</name>
<evidence type="ECO:0000256" key="6">
    <source>
        <dbReference type="SAM" id="MobiDB-lite"/>
    </source>
</evidence>
<evidence type="ECO:0000256" key="5">
    <source>
        <dbReference type="ARBA" id="ARBA00023136"/>
    </source>
</evidence>